<feature type="non-terminal residue" evidence="3">
    <location>
        <position position="1"/>
    </location>
</feature>
<feature type="domain" description="F-box associated beta-propeller type 3" evidence="1">
    <location>
        <begin position="22"/>
        <end position="227"/>
    </location>
</feature>
<name>A0A9W3CAC1_RAPSA</name>
<dbReference type="KEGG" id="rsz:130498811"/>
<evidence type="ECO:0000313" key="3">
    <source>
        <dbReference type="RefSeq" id="XP_056848423.1"/>
    </source>
</evidence>
<reference evidence="2" key="1">
    <citation type="journal article" date="2019" name="Database">
        <title>The radish genome database (RadishGD): an integrated information resource for radish genomics.</title>
        <authorList>
            <person name="Yu H.J."/>
            <person name="Baek S."/>
            <person name="Lee Y.J."/>
            <person name="Cho A."/>
            <person name="Mun J.H."/>
        </authorList>
    </citation>
    <scope>NUCLEOTIDE SEQUENCE [LARGE SCALE GENOMIC DNA]</scope>
    <source>
        <strain evidence="2">cv. WK10039</strain>
    </source>
</reference>
<dbReference type="NCBIfam" id="TIGR01640">
    <property type="entry name" value="F_box_assoc_1"/>
    <property type="match status" value="1"/>
</dbReference>
<dbReference type="OrthoDB" id="1037539at2759"/>
<keyword evidence="2" id="KW-1185">Reference proteome</keyword>
<dbReference type="GeneID" id="130498811"/>
<reference evidence="3" key="2">
    <citation type="submission" date="2025-08" db="UniProtKB">
        <authorList>
            <consortium name="RefSeq"/>
        </authorList>
    </citation>
    <scope>IDENTIFICATION</scope>
    <source>
        <tissue evidence="3">Leaf</tissue>
    </source>
</reference>
<dbReference type="PANTHER" id="PTHR31111:SF85">
    <property type="entry name" value="F-BOX DOMAIN-CONTAINING PROTEIN"/>
    <property type="match status" value="1"/>
</dbReference>
<evidence type="ECO:0000259" key="1">
    <source>
        <dbReference type="Pfam" id="PF08268"/>
    </source>
</evidence>
<evidence type="ECO:0000313" key="2">
    <source>
        <dbReference type="Proteomes" id="UP000504610"/>
    </source>
</evidence>
<dbReference type="RefSeq" id="XP_056848423.1">
    <property type="nucleotide sequence ID" value="XM_056992443.1"/>
</dbReference>
<dbReference type="InterPro" id="IPR017451">
    <property type="entry name" value="F-box-assoc_interact_dom"/>
</dbReference>
<protein>
    <submittedName>
        <fullName evidence="3">F-box protein At1g47790</fullName>
    </submittedName>
</protein>
<dbReference type="Proteomes" id="UP000504610">
    <property type="component" value="Chromosome 8"/>
</dbReference>
<dbReference type="PANTHER" id="PTHR31111">
    <property type="entry name" value="BNAA05G37150D PROTEIN-RELATED"/>
    <property type="match status" value="1"/>
</dbReference>
<dbReference type="InterPro" id="IPR013187">
    <property type="entry name" value="F-box-assoc_dom_typ3"/>
</dbReference>
<proteinExistence type="predicted"/>
<sequence length="233" mass="27048">HPQTPATATAVTPVRPLFRIRSIAGKHKVICVLSKKYSDKPLILTLDSQESWRTITKGRCPMHRPTGEYGRCFNGILYYKARLLGDGHDIIMSFDVKSEYFNPIKFPEEDRSRQLHMIPYKGRVALVTLTSNVVKLYILKDAHGNEWMSRFDLRLPCRRVGRNSIHFRGITDAGELIFAPYSFYQESYILYLDPRRHSTRKEFFGRGRCGIHSNHNKFTVEVFPNHIESLFSL</sequence>
<organism evidence="2 3">
    <name type="scientific">Raphanus sativus</name>
    <name type="common">Radish</name>
    <name type="synonym">Raphanus raphanistrum var. sativus</name>
    <dbReference type="NCBI Taxonomy" id="3726"/>
    <lineage>
        <taxon>Eukaryota</taxon>
        <taxon>Viridiplantae</taxon>
        <taxon>Streptophyta</taxon>
        <taxon>Embryophyta</taxon>
        <taxon>Tracheophyta</taxon>
        <taxon>Spermatophyta</taxon>
        <taxon>Magnoliopsida</taxon>
        <taxon>eudicotyledons</taxon>
        <taxon>Gunneridae</taxon>
        <taxon>Pentapetalae</taxon>
        <taxon>rosids</taxon>
        <taxon>malvids</taxon>
        <taxon>Brassicales</taxon>
        <taxon>Brassicaceae</taxon>
        <taxon>Brassiceae</taxon>
        <taxon>Raphanus</taxon>
    </lineage>
</organism>
<dbReference type="AlphaFoldDB" id="A0A9W3CAC1"/>
<gene>
    <name evidence="3" type="primary">LOC130498811</name>
</gene>
<accession>A0A9W3CAC1</accession>
<dbReference type="Pfam" id="PF08268">
    <property type="entry name" value="FBA_3"/>
    <property type="match status" value="1"/>
</dbReference>